<proteinExistence type="predicted"/>
<keyword evidence="3" id="KW-0479">Metal-binding</keyword>
<comment type="cofactor">
    <cofactor evidence="1">
        <name>Mg(2+)</name>
        <dbReference type="ChEBI" id="CHEBI:18420"/>
    </cofactor>
</comment>
<sequence>MNLAMVPAVDKSEIAFFDVETSVPTRQGQGFAILEFGAILVCPKKLIELESYSTLVKPSDLSLISNLSVRCNGISRDAVISAPTFAEIADKVYGILHGRIWAGHNILRFDCARIREAFAEIDRPAPEPKGTIDSLALLTQRFGRRAGDMKMATLATYFGIGQQTHRSLDDVRMNLEVLKYCATVLFLESSLPDIFTENSWVSPNATTRSRSNGKASPEAIGLDSNEPSSSSKVENHLRSTPANHLEEAHPILSLVTPVTNIDVQDIVDPNAIGTDPFDMGLLRNEMEREPLQVEDSMEEEESGSALQESSTTSSEGSCGLIDFLEPDEISIPSVSVILAPFYRGTRKIQILHKSIALHVCCRQLKVRFGISKKFFDPAGRPRLSFVVNASPSLCRILDEIDKLAQRLSVDSGSSSEWRPSVTRKAGFWNFPTVRLHLPTIADGDVVRWATEIYQKESSTIQRLVFSKFDTVELDPLFTPGNFVDAYFSLDTYDYQQNAGIRLVAKKLIVHPN</sequence>
<dbReference type="FunFam" id="3.30.420.10:FF:000040">
    <property type="entry name" value="Exonuclease family protein"/>
    <property type="match status" value="1"/>
</dbReference>
<dbReference type="GO" id="GO:0046872">
    <property type="term" value="F:metal ion binding"/>
    <property type="evidence" value="ECO:0007669"/>
    <property type="project" value="UniProtKB-KW"/>
</dbReference>
<feature type="compositionally biased region" description="Polar residues" evidence="7">
    <location>
        <begin position="225"/>
        <end position="240"/>
    </location>
</feature>
<reference evidence="10" key="2">
    <citation type="submission" date="2025-08" db="UniProtKB">
        <authorList>
            <consortium name="RefSeq"/>
        </authorList>
    </citation>
    <scope>IDENTIFICATION</scope>
    <source>
        <tissue evidence="10">Leaves</tissue>
    </source>
</reference>
<keyword evidence="9" id="KW-1185">Reference proteome</keyword>
<evidence type="ECO:0000259" key="8">
    <source>
        <dbReference type="SMART" id="SM00479"/>
    </source>
</evidence>
<keyword evidence="5" id="KW-0269">Exonuclease</keyword>
<evidence type="ECO:0000256" key="5">
    <source>
        <dbReference type="ARBA" id="ARBA00022839"/>
    </source>
</evidence>
<keyword evidence="6" id="KW-0460">Magnesium</keyword>
<feature type="compositionally biased region" description="Low complexity" evidence="7">
    <location>
        <begin position="308"/>
        <end position="317"/>
    </location>
</feature>
<evidence type="ECO:0000313" key="10">
    <source>
        <dbReference type="RefSeq" id="XP_027121375.1"/>
    </source>
</evidence>
<evidence type="ECO:0000256" key="7">
    <source>
        <dbReference type="SAM" id="MobiDB-lite"/>
    </source>
</evidence>
<keyword evidence="2" id="KW-0540">Nuclease</keyword>
<dbReference type="Pfam" id="PF00929">
    <property type="entry name" value="RNase_T"/>
    <property type="match status" value="1"/>
</dbReference>
<name>A0A6P6X192_COFAR</name>
<feature type="domain" description="Exonuclease" evidence="8">
    <location>
        <begin position="13"/>
        <end position="187"/>
    </location>
</feature>
<dbReference type="GeneID" id="113738389"/>
<organism evidence="9 10">
    <name type="scientific">Coffea arabica</name>
    <name type="common">Arabian coffee</name>
    <dbReference type="NCBI Taxonomy" id="13443"/>
    <lineage>
        <taxon>Eukaryota</taxon>
        <taxon>Viridiplantae</taxon>
        <taxon>Streptophyta</taxon>
        <taxon>Embryophyta</taxon>
        <taxon>Tracheophyta</taxon>
        <taxon>Spermatophyta</taxon>
        <taxon>Magnoliopsida</taxon>
        <taxon>eudicotyledons</taxon>
        <taxon>Gunneridae</taxon>
        <taxon>Pentapetalae</taxon>
        <taxon>asterids</taxon>
        <taxon>lamiids</taxon>
        <taxon>Gentianales</taxon>
        <taxon>Rubiaceae</taxon>
        <taxon>Ixoroideae</taxon>
        <taxon>Gardenieae complex</taxon>
        <taxon>Bertiereae - Coffeeae clade</taxon>
        <taxon>Coffeeae</taxon>
        <taxon>Coffea</taxon>
    </lineage>
</organism>
<feature type="region of interest" description="Disordered" evidence="7">
    <location>
        <begin position="202"/>
        <end position="240"/>
    </location>
</feature>
<gene>
    <name evidence="10" type="primary">LOC113738389</name>
</gene>
<dbReference type="InterPro" id="IPR013520">
    <property type="entry name" value="Ribonucl_H"/>
</dbReference>
<dbReference type="OrthoDB" id="2018529at2759"/>
<protein>
    <submittedName>
        <fullName evidence="10">Protein NEN1</fullName>
    </submittedName>
</protein>
<evidence type="ECO:0000313" key="9">
    <source>
        <dbReference type="Proteomes" id="UP001652660"/>
    </source>
</evidence>
<dbReference type="CDD" id="cd06127">
    <property type="entry name" value="DEDDh"/>
    <property type="match status" value="1"/>
</dbReference>
<feature type="compositionally biased region" description="Polar residues" evidence="7">
    <location>
        <begin position="202"/>
        <end position="214"/>
    </location>
</feature>
<evidence type="ECO:0000256" key="6">
    <source>
        <dbReference type="ARBA" id="ARBA00022842"/>
    </source>
</evidence>
<reference evidence="9" key="1">
    <citation type="journal article" date="2025" name="Foods">
        <title>Unveiling the Microbial Signatures of Arabica Coffee Cherries: Insights into Ripeness Specific Diversity, Functional Traits, and Implications for Quality and Safety.</title>
        <authorList>
            <consortium name="RefSeq"/>
            <person name="Tenea G.N."/>
            <person name="Cifuentes V."/>
            <person name="Reyes P."/>
            <person name="Cevallos-Vallejos M."/>
        </authorList>
    </citation>
    <scope>NUCLEOTIDE SEQUENCE [LARGE SCALE GENOMIC DNA]</scope>
</reference>
<feature type="region of interest" description="Disordered" evidence="7">
    <location>
        <begin position="290"/>
        <end position="317"/>
    </location>
</feature>
<dbReference type="GO" id="GO:0008408">
    <property type="term" value="F:3'-5' exonuclease activity"/>
    <property type="evidence" value="ECO:0007669"/>
    <property type="project" value="TreeGrafter"/>
</dbReference>
<dbReference type="InterPro" id="IPR012337">
    <property type="entry name" value="RNaseH-like_sf"/>
</dbReference>
<dbReference type="InterPro" id="IPR036397">
    <property type="entry name" value="RNaseH_sf"/>
</dbReference>
<dbReference type="SUPFAM" id="SSF53098">
    <property type="entry name" value="Ribonuclease H-like"/>
    <property type="match status" value="1"/>
</dbReference>
<dbReference type="Proteomes" id="UP001652660">
    <property type="component" value="Chromosome 4c"/>
</dbReference>
<dbReference type="PANTHER" id="PTHR30231:SF4">
    <property type="entry name" value="PROTEIN NEN2"/>
    <property type="match status" value="1"/>
</dbReference>
<evidence type="ECO:0000256" key="3">
    <source>
        <dbReference type="ARBA" id="ARBA00022723"/>
    </source>
</evidence>
<evidence type="ECO:0000256" key="1">
    <source>
        <dbReference type="ARBA" id="ARBA00001946"/>
    </source>
</evidence>
<dbReference type="RefSeq" id="XP_027121375.1">
    <property type="nucleotide sequence ID" value="XM_027265574.2"/>
</dbReference>
<evidence type="ECO:0000256" key="4">
    <source>
        <dbReference type="ARBA" id="ARBA00022801"/>
    </source>
</evidence>
<dbReference type="AlphaFoldDB" id="A0A6P6X192"/>
<evidence type="ECO:0000256" key="2">
    <source>
        <dbReference type="ARBA" id="ARBA00022722"/>
    </source>
</evidence>
<accession>A0A6P6X192</accession>
<dbReference type="Gene3D" id="3.30.420.10">
    <property type="entry name" value="Ribonuclease H-like superfamily/Ribonuclease H"/>
    <property type="match status" value="1"/>
</dbReference>
<dbReference type="PANTHER" id="PTHR30231">
    <property type="entry name" value="DNA POLYMERASE III SUBUNIT EPSILON"/>
    <property type="match status" value="1"/>
</dbReference>
<dbReference type="GO" id="GO:0003676">
    <property type="term" value="F:nucleic acid binding"/>
    <property type="evidence" value="ECO:0007669"/>
    <property type="project" value="InterPro"/>
</dbReference>
<keyword evidence="4" id="KW-0378">Hydrolase</keyword>
<dbReference type="SMART" id="SM00479">
    <property type="entry name" value="EXOIII"/>
    <property type="match status" value="1"/>
</dbReference>